<sequence>MSVGEVLGTFVLLVVIGAIIGGVTNSIAIKMLFRPHRPVYIGKWRLPFTPGVIPKRREEIAGQLGKLVMKHLLTADSLEKKFADSQLQERTTSIIQGELEKWLDEKKPFRSYIKNEEQRERLISHVNTMIDDWVMGSFDSLWEDNKDKTVREIIPEGMKPLIESQLPEFSRYIGQQLTDYLESEKGRETVKDHLDRFFENKGFLGNMLGMFLGNQSLVDKLYPEMISFLRQPSFIMALHELLETEWFKIQDLTLLEIDEKWQAEGTLRDFVHERVVPRLSVTRLLEKSPSEVLSGLKAPLLEEVPVLVEYGLRTLSGRITEILQVLDLEKLITDQVRAFSLQELEEVVLLISKREFKMITYLGALLGGIIGVFQAIIMLFIQ</sequence>
<keyword evidence="5 6" id="KW-0472">Membrane</keyword>
<dbReference type="PANTHER" id="PTHR35791:SF1">
    <property type="entry name" value="UPF0754 MEMBRANE PROTEIN YHEB"/>
    <property type="match status" value="1"/>
</dbReference>
<reference evidence="7" key="2">
    <citation type="submission" date="2020-09" db="EMBL/GenBank/DDBJ databases">
        <authorList>
            <person name="Sun Q."/>
            <person name="Zhou Y."/>
        </authorList>
    </citation>
    <scope>NUCLEOTIDE SEQUENCE</scope>
    <source>
        <strain evidence="7">CGMCC 1.12777</strain>
    </source>
</reference>
<dbReference type="PANTHER" id="PTHR35791">
    <property type="entry name" value="UPF0754 MEMBRANE PROTEIN YHEB"/>
    <property type="match status" value="1"/>
</dbReference>
<keyword evidence="3 6" id="KW-0812">Transmembrane</keyword>
<name>A0A8J3EP92_9BACL</name>
<feature type="transmembrane region" description="Helical" evidence="6">
    <location>
        <begin position="359"/>
        <end position="381"/>
    </location>
</feature>
<dbReference type="InterPro" id="IPR007383">
    <property type="entry name" value="DUF445"/>
</dbReference>
<evidence type="ECO:0000313" key="7">
    <source>
        <dbReference type="EMBL" id="GGH88042.1"/>
    </source>
</evidence>
<comment type="similarity">
    <text evidence="2">Belongs to the UPF0754 family.</text>
</comment>
<evidence type="ECO:0000256" key="2">
    <source>
        <dbReference type="ARBA" id="ARBA00008053"/>
    </source>
</evidence>
<evidence type="ECO:0000256" key="3">
    <source>
        <dbReference type="ARBA" id="ARBA00022692"/>
    </source>
</evidence>
<evidence type="ECO:0000256" key="6">
    <source>
        <dbReference type="SAM" id="Phobius"/>
    </source>
</evidence>
<dbReference type="GO" id="GO:0012505">
    <property type="term" value="C:endomembrane system"/>
    <property type="evidence" value="ECO:0007669"/>
    <property type="project" value="UniProtKB-SubCell"/>
</dbReference>
<dbReference type="AlphaFoldDB" id="A0A8J3EP92"/>
<dbReference type="Pfam" id="PF04286">
    <property type="entry name" value="DUF445"/>
    <property type="match status" value="1"/>
</dbReference>
<keyword evidence="4 6" id="KW-1133">Transmembrane helix</keyword>
<evidence type="ECO:0000256" key="5">
    <source>
        <dbReference type="ARBA" id="ARBA00023136"/>
    </source>
</evidence>
<comment type="caution">
    <text evidence="7">The sequence shown here is derived from an EMBL/GenBank/DDBJ whole genome shotgun (WGS) entry which is preliminary data.</text>
</comment>
<proteinExistence type="inferred from homology"/>
<evidence type="ECO:0000256" key="4">
    <source>
        <dbReference type="ARBA" id="ARBA00022989"/>
    </source>
</evidence>
<reference evidence="7" key="1">
    <citation type="journal article" date="2014" name="Int. J. Syst. Evol. Microbiol.">
        <title>Complete genome sequence of Corynebacterium casei LMG S-19264T (=DSM 44701T), isolated from a smear-ripened cheese.</title>
        <authorList>
            <consortium name="US DOE Joint Genome Institute (JGI-PGF)"/>
            <person name="Walter F."/>
            <person name="Albersmeier A."/>
            <person name="Kalinowski J."/>
            <person name="Ruckert C."/>
        </authorList>
    </citation>
    <scope>NUCLEOTIDE SEQUENCE</scope>
    <source>
        <strain evidence="7">CGMCC 1.12777</strain>
    </source>
</reference>
<dbReference type="RefSeq" id="WP_188499098.1">
    <property type="nucleotide sequence ID" value="NZ_BMFV01000046.1"/>
</dbReference>
<organism evidence="7 8">
    <name type="scientific">Pullulanibacillus pueri</name>
    <dbReference type="NCBI Taxonomy" id="1437324"/>
    <lineage>
        <taxon>Bacteria</taxon>
        <taxon>Bacillati</taxon>
        <taxon>Bacillota</taxon>
        <taxon>Bacilli</taxon>
        <taxon>Bacillales</taxon>
        <taxon>Sporolactobacillaceae</taxon>
        <taxon>Pullulanibacillus</taxon>
    </lineage>
</organism>
<keyword evidence="8" id="KW-1185">Reference proteome</keyword>
<dbReference type="EMBL" id="BMFV01000046">
    <property type="protein sequence ID" value="GGH88042.1"/>
    <property type="molecule type" value="Genomic_DNA"/>
</dbReference>
<evidence type="ECO:0000256" key="1">
    <source>
        <dbReference type="ARBA" id="ARBA00004308"/>
    </source>
</evidence>
<comment type="subcellular location">
    <subcellularLocation>
        <location evidence="1">Endomembrane system</location>
    </subcellularLocation>
</comment>
<gene>
    <name evidence="7" type="ORF">GCM10007096_39450</name>
</gene>
<protein>
    <submittedName>
        <fullName evidence="7">UPF0754 membrane protein</fullName>
    </submittedName>
</protein>
<evidence type="ECO:0000313" key="8">
    <source>
        <dbReference type="Proteomes" id="UP000656813"/>
    </source>
</evidence>
<dbReference type="Proteomes" id="UP000656813">
    <property type="component" value="Unassembled WGS sequence"/>
</dbReference>
<feature type="transmembrane region" description="Helical" evidence="6">
    <location>
        <begin position="6"/>
        <end position="28"/>
    </location>
</feature>
<accession>A0A8J3EP92</accession>